<protein>
    <submittedName>
        <fullName evidence="2">Uncharacterized protein</fullName>
    </submittedName>
</protein>
<dbReference type="GeneID" id="4617649"/>
<name>A1RQU0_PYRIL</name>
<evidence type="ECO:0000256" key="1">
    <source>
        <dbReference type="SAM" id="Phobius"/>
    </source>
</evidence>
<dbReference type="EMBL" id="CP000504">
    <property type="protein sequence ID" value="ABL87322.1"/>
    <property type="molecule type" value="Genomic_DNA"/>
</dbReference>
<evidence type="ECO:0000313" key="3">
    <source>
        <dbReference type="Proteomes" id="UP000002595"/>
    </source>
</evidence>
<keyword evidence="1" id="KW-1133">Transmembrane helix</keyword>
<dbReference type="HOGENOM" id="CLU_1521923_0_0_2"/>
<keyword evidence="1" id="KW-0812">Transmembrane</keyword>
<dbReference type="KEGG" id="pis:Pisl_0139"/>
<accession>A1RQU0</accession>
<organism evidence="2 3">
    <name type="scientific">Pyrobaculum islandicum (strain DSM 4184 / JCM 9189 / GEO3)</name>
    <dbReference type="NCBI Taxonomy" id="384616"/>
    <lineage>
        <taxon>Archaea</taxon>
        <taxon>Thermoproteota</taxon>
        <taxon>Thermoprotei</taxon>
        <taxon>Thermoproteales</taxon>
        <taxon>Thermoproteaceae</taxon>
        <taxon>Pyrobaculum</taxon>
    </lineage>
</organism>
<dbReference type="RefSeq" id="WP_011761899.1">
    <property type="nucleotide sequence ID" value="NC_008701.1"/>
</dbReference>
<dbReference type="AlphaFoldDB" id="A1RQU0"/>
<keyword evidence="1" id="KW-0472">Membrane</keyword>
<sequence length="175" mass="18820">MRGHLITAVTAVAFTATALIVVLAPPIDLLERLRAGIYTAYFPWGFVAADGSHAYGVVHGYKFAVNLWRVVVCDPGGRCTSQEINAISLYLKLKAEGRLNIEDLGGGCYRVVLRPTQLASRTLAFEGKLCLAPDGSPREVSGVLQIDGRPLDISGSPQRVIHDFPMSDFLAVHGG</sequence>
<feature type="transmembrane region" description="Helical" evidence="1">
    <location>
        <begin position="6"/>
        <end position="24"/>
    </location>
</feature>
<gene>
    <name evidence="2" type="ordered locus">Pisl_0139</name>
</gene>
<evidence type="ECO:0000313" key="2">
    <source>
        <dbReference type="EMBL" id="ABL87322.1"/>
    </source>
</evidence>
<proteinExistence type="predicted"/>
<dbReference type="Proteomes" id="UP000002595">
    <property type="component" value="Chromosome"/>
</dbReference>
<dbReference type="OrthoDB" id="25753at2157"/>
<dbReference type="STRING" id="384616.Pisl_0139"/>
<dbReference type="eggNOG" id="arCOG05430">
    <property type="taxonomic scope" value="Archaea"/>
</dbReference>
<reference evidence="2" key="1">
    <citation type="submission" date="2006-12" db="EMBL/GenBank/DDBJ databases">
        <title>Complete sequence of Pyrobaculum islandicum DSM 4184.</title>
        <authorList>
            <person name="Copeland A."/>
            <person name="Lucas S."/>
            <person name="Lapidus A."/>
            <person name="Barry K."/>
            <person name="Detter J.C."/>
            <person name="Glavina del Rio T."/>
            <person name="Dalin E."/>
            <person name="Tice H."/>
            <person name="Pitluck S."/>
            <person name="Meincke L."/>
            <person name="Brettin T."/>
            <person name="Bruce D."/>
            <person name="Han C."/>
            <person name="Tapia R."/>
            <person name="Gilna P."/>
            <person name="Schmutz J."/>
            <person name="Larimer F."/>
            <person name="Land M."/>
            <person name="Hauser L."/>
            <person name="Kyrpides N."/>
            <person name="Mikhailova N."/>
            <person name="Cozen A.E."/>
            <person name="Fitz-Gibbon S.T."/>
            <person name="House C.H."/>
            <person name="Saltikov C."/>
            <person name="Lowe T."/>
            <person name="Richardson P."/>
        </authorList>
    </citation>
    <scope>NUCLEOTIDE SEQUENCE [LARGE SCALE GENOMIC DNA]</scope>
    <source>
        <strain evidence="2">DSM 4184</strain>
    </source>
</reference>
<keyword evidence="3" id="KW-1185">Reference proteome</keyword>